<dbReference type="AlphaFoldDB" id="A0A9P7Y6Z8"/>
<evidence type="ECO:0000313" key="3">
    <source>
        <dbReference type="Proteomes" id="UP000824998"/>
    </source>
</evidence>
<dbReference type="SUPFAM" id="SSF69065">
    <property type="entry name" value="RNase III domain-like"/>
    <property type="match status" value="1"/>
</dbReference>
<dbReference type="Proteomes" id="UP000824998">
    <property type="component" value="Unassembled WGS sequence"/>
</dbReference>
<dbReference type="GO" id="GO:0006396">
    <property type="term" value="P:RNA processing"/>
    <property type="evidence" value="ECO:0007669"/>
    <property type="project" value="InterPro"/>
</dbReference>
<dbReference type="OrthoDB" id="67027at2759"/>
<organism evidence="2 3">
    <name type="scientific">Amylocarpus encephaloides</name>
    <dbReference type="NCBI Taxonomy" id="45428"/>
    <lineage>
        <taxon>Eukaryota</taxon>
        <taxon>Fungi</taxon>
        <taxon>Dikarya</taxon>
        <taxon>Ascomycota</taxon>
        <taxon>Pezizomycotina</taxon>
        <taxon>Leotiomycetes</taxon>
        <taxon>Helotiales</taxon>
        <taxon>Helotiales incertae sedis</taxon>
        <taxon>Amylocarpus</taxon>
    </lineage>
</organism>
<dbReference type="GO" id="GO:0004525">
    <property type="term" value="F:ribonuclease III activity"/>
    <property type="evidence" value="ECO:0007669"/>
    <property type="project" value="InterPro"/>
</dbReference>
<evidence type="ECO:0000259" key="1">
    <source>
        <dbReference type="PROSITE" id="PS50142"/>
    </source>
</evidence>
<dbReference type="EMBL" id="MU251899">
    <property type="protein sequence ID" value="KAG9228593.1"/>
    <property type="molecule type" value="Genomic_DNA"/>
</dbReference>
<feature type="domain" description="RNase III" evidence="1">
    <location>
        <begin position="8"/>
        <end position="128"/>
    </location>
</feature>
<keyword evidence="3" id="KW-1185">Reference proteome</keyword>
<reference evidence="2" key="1">
    <citation type="journal article" date="2021" name="IMA Fungus">
        <title>Genomic characterization of three marine fungi, including Emericellopsis atlantica sp. nov. with signatures of a generalist lifestyle and marine biomass degradation.</title>
        <authorList>
            <person name="Hagestad O.C."/>
            <person name="Hou L."/>
            <person name="Andersen J.H."/>
            <person name="Hansen E.H."/>
            <person name="Altermark B."/>
            <person name="Li C."/>
            <person name="Kuhnert E."/>
            <person name="Cox R.J."/>
            <person name="Crous P.W."/>
            <person name="Spatafora J.W."/>
            <person name="Lail K."/>
            <person name="Amirebrahimi M."/>
            <person name="Lipzen A."/>
            <person name="Pangilinan J."/>
            <person name="Andreopoulos W."/>
            <person name="Hayes R.D."/>
            <person name="Ng V."/>
            <person name="Grigoriev I.V."/>
            <person name="Jackson S.A."/>
            <person name="Sutton T.D.S."/>
            <person name="Dobson A.D.W."/>
            <person name="Rama T."/>
        </authorList>
    </citation>
    <scope>NUCLEOTIDE SEQUENCE</scope>
    <source>
        <strain evidence="2">TRa018bII</strain>
    </source>
</reference>
<sequence>MLDKAEKIAGAQALINYNFTNPELCWEALQTKGSSNYFPDEHKRLALLGNALIRFRLLQEWFPTGKNTSTGNATMTVGTEMNNLNELGRITGLPKFVTSSPGQGGAVENSQVADTVKALVGAVDRDGGDQASVDGAMKALGLL</sequence>
<accession>A0A9P7Y6Z8</accession>
<gene>
    <name evidence="2" type="ORF">BJ875DRAFT_233299</name>
</gene>
<proteinExistence type="predicted"/>
<name>A0A9P7Y6Z8_9HELO</name>
<dbReference type="InterPro" id="IPR000999">
    <property type="entry name" value="RNase_III_dom"/>
</dbReference>
<comment type="caution">
    <text evidence="2">The sequence shown here is derived from an EMBL/GenBank/DDBJ whole genome shotgun (WGS) entry which is preliminary data.</text>
</comment>
<evidence type="ECO:0000313" key="2">
    <source>
        <dbReference type="EMBL" id="KAG9228593.1"/>
    </source>
</evidence>
<protein>
    <submittedName>
        <fullName evidence="2">Ribonuclease 3</fullName>
    </submittedName>
</protein>
<dbReference type="Gene3D" id="1.10.1520.10">
    <property type="entry name" value="Ribonuclease III domain"/>
    <property type="match status" value="1"/>
</dbReference>
<dbReference type="PROSITE" id="PS50142">
    <property type="entry name" value="RNASE_3_2"/>
    <property type="match status" value="1"/>
</dbReference>
<dbReference type="InterPro" id="IPR036389">
    <property type="entry name" value="RNase_III_sf"/>
</dbReference>